<sequence length="545" mass="56274">MARDTLLKGTLVLAAAALVARFLGVVQRVPLEYVIGKEGNALFGAANNLYLMLLTVATAGVPSAISRLVAEETALGRLSEAERVYRAAMQFAVFAGAATAVFLFAAAPWIAAASRLPDSAPAYRAIAPTLLVFPAVAMMRGYMQGLGRMTPGGISQIWEQIVRVGSSLALAGAFVALGASIPAAAAGASFGSVLGGAAALAVMVYYVRRARWSDGDRVAAGAFFRRLRSGFQRPDAALYRKIFRISLPVTLFSLAVPAMYTADTLLWNPLLIPRMGEREALEWLGILTARAQSVAGLPIILAVALSQSVLPIIAAAHARGDRNEVARQTSVCLRLALLSGIPAVVALAAAARPIVGFLFTDAEGAGLVALLTAGAVFQILMMSAGSILMGLGLTVRPVVSVAAGVSVKIALTAVLAPVAGPYGFALATGAGFALAAGLQLYMLRREVPFAVFGRKWIGVGAAAAATAAVGVAAERLAEVVLPFSGKFAFYGAAAVLSVGAMAVVYPFLLLAFRGVGPEELAALPAPVARRVGRFLPAGVENSSQR</sequence>
<proteinExistence type="predicted"/>
<protein>
    <submittedName>
        <fullName evidence="7">Uncharacterized protein</fullName>
    </submittedName>
</protein>
<evidence type="ECO:0000313" key="8">
    <source>
        <dbReference type="Proteomes" id="UP000243688"/>
    </source>
</evidence>
<feature type="transmembrane region" description="Helical" evidence="6">
    <location>
        <begin position="187"/>
        <end position="207"/>
    </location>
</feature>
<comment type="subcellular location">
    <subcellularLocation>
        <location evidence="1">Cell membrane</location>
        <topology evidence="1">Multi-pass membrane protein</topology>
    </subcellularLocation>
</comment>
<keyword evidence="4 6" id="KW-1133">Transmembrane helix</keyword>
<organism evidence="7 8">
    <name type="scientific">Candidatus Reconcilbacillus cellulovorans</name>
    <dbReference type="NCBI Taxonomy" id="1906605"/>
    <lineage>
        <taxon>Bacteria</taxon>
        <taxon>Bacillati</taxon>
        <taxon>Bacillota</taxon>
        <taxon>Bacilli</taxon>
        <taxon>Bacillales</taxon>
        <taxon>Paenibacillaceae</taxon>
        <taxon>Candidatus Reconcilbacillus</taxon>
    </lineage>
</organism>
<feature type="transmembrane region" description="Helical" evidence="6">
    <location>
        <begin position="294"/>
        <end position="314"/>
    </location>
</feature>
<keyword evidence="2" id="KW-1003">Cell membrane</keyword>
<dbReference type="CDD" id="cd13124">
    <property type="entry name" value="MATE_SpoVB_like"/>
    <property type="match status" value="1"/>
</dbReference>
<feature type="transmembrane region" description="Helical" evidence="6">
    <location>
        <begin position="365"/>
        <end position="391"/>
    </location>
</feature>
<feature type="transmembrane region" description="Helical" evidence="6">
    <location>
        <begin position="48"/>
        <end position="70"/>
    </location>
</feature>
<comment type="caution">
    <text evidence="7">The sequence shown here is derived from an EMBL/GenBank/DDBJ whole genome shotgun (WGS) entry which is preliminary data.</text>
</comment>
<feature type="transmembrane region" description="Helical" evidence="6">
    <location>
        <begin position="242"/>
        <end position="260"/>
    </location>
</feature>
<evidence type="ECO:0000256" key="6">
    <source>
        <dbReference type="SAM" id="Phobius"/>
    </source>
</evidence>
<evidence type="ECO:0000256" key="3">
    <source>
        <dbReference type="ARBA" id="ARBA00022692"/>
    </source>
</evidence>
<accession>A0A2A6DY51</accession>
<dbReference type="GO" id="GO:0005886">
    <property type="term" value="C:plasma membrane"/>
    <property type="evidence" value="ECO:0007669"/>
    <property type="project" value="UniProtKB-SubCell"/>
</dbReference>
<dbReference type="Pfam" id="PF01943">
    <property type="entry name" value="Polysacc_synt"/>
    <property type="match status" value="1"/>
</dbReference>
<feature type="transmembrane region" description="Helical" evidence="6">
    <location>
        <begin position="122"/>
        <end position="140"/>
    </location>
</feature>
<dbReference type="EMBL" id="MOXJ01000040">
    <property type="protein sequence ID" value="PDO09427.1"/>
    <property type="molecule type" value="Genomic_DNA"/>
</dbReference>
<feature type="transmembrane region" description="Helical" evidence="6">
    <location>
        <begin position="488"/>
        <end position="512"/>
    </location>
</feature>
<feature type="transmembrane region" description="Helical" evidence="6">
    <location>
        <begin position="398"/>
        <end position="416"/>
    </location>
</feature>
<dbReference type="PIRSF" id="PIRSF038958">
    <property type="entry name" value="PG_synth_SpoVB"/>
    <property type="match status" value="1"/>
</dbReference>
<evidence type="ECO:0000256" key="2">
    <source>
        <dbReference type="ARBA" id="ARBA00022475"/>
    </source>
</evidence>
<dbReference type="InterPro" id="IPR050833">
    <property type="entry name" value="Poly_Biosynth_Transport"/>
</dbReference>
<dbReference type="PANTHER" id="PTHR30250">
    <property type="entry name" value="PST FAMILY PREDICTED COLANIC ACID TRANSPORTER"/>
    <property type="match status" value="1"/>
</dbReference>
<dbReference type="Proteomes" id="UP000243688">
    <property type="component" value="Unassembled WGS sequence"/>
</dbReference>
<feature type="transmembrane region" description="Helical" evidence="6">
    <location>
        <begin position="455"/>
        <end position="473"/>
    </location>
</feature>
<evidence type="ECO:0000256" key="4">
    <source>
        <dbReference type="ARBA" id="ARBA00022989"/>
    </source>
</evidence>
<feature type="transmembrane region" description="Helical" evidence="6">
    <location>
        <begin position="161"/>
        <end position="181"/>
    </location>
</feature>
<dbReference type="InterPro" id="IPR024923">
    <property type="entry name" value="PG_synth_SpoVB"/>
</dbReference>
<keyword evidence="3 6" id="KW-0812">Transmembrane</keyword>
<reference evidence="7 8" key="1">
    <citation type="submission" date="2016-12" db="EMBL/GenBank/DDBJ databases">
        <title>Candidatus Reconcilibacillus cellulovorans genome.</title>
        <authorList>
            <person name="Kolinko S."/>
            <person name="Wu Y.-W."/>
            <person name="Tachea F."/>
            <person name="Denzel E."/>
            <person name="Hiras J."/>
            <person name="Baecker N."/>
            <person name="Chan L.J."/>
            <person name="Eichorst S.A."/>
            <person name="Frey D."/>
            <person name="Adams P.D."/>
            <person name="Pray T."/>
            <person name="Tanjore D."/>
            <person name="Petzold C.J."/>
            <person name="Gladden J.M."/>
            <person name="Simmons B.A."/>
            <person name="Singer S.W."/>
        </authorList>
    </citation>
    <scope>NUCLEOTIDE SEQUENCE [LARGE SCALE GENOMIC DNA]</scope>
    <source>
        <strain evidence="7">JTherm</strain>
    </source>
</reference>
<evidence type="ECO:0000256" key="1">
    <source>
        <dbReference type="ARBA" id="ARBA00004651"/>
    </source>
</evidence>
<feature type="transmembrane region" description="Helical" evidence="6">
    <location>
        <begin position="335"/>
        <end position="359"/>
    </location>
</feature>
<dbReference type="PANTHER" id="PTHR30250:SF21">
    <property type="entry name" value="LIPID II FLIPPASE MURJ"/>
    <property type="match status" value="1"/>
</dbReference>
<feature type="transmembrane region" description="Helical" evidence="6">
    <location>
        <begin position="91"/>
        <end position="110"/>
    </location>
</feature>
<dbReference type="InterPro" id="IPR002797">
    <property type="entry name" value="Polysacc_synth"/>
</dbReference>
<keyword evidence="5 6" id="KW-0472">Membrane</keyword>
<gene>
    <name evidence="7" type="ORF">BLM47_12640</name>
</gene>
<name>A0A2A6DY51_9BACL</name>
<dbReference type="AlphaFoldDB" id="A0A2A6DY51"/>
<evidence type="ECO:0000313" key="7">
    <source>
        <dbReference type="EMBL" id="PDO09427.1"/>
    </source>
</evidence>
<evidence type="ECO:0000256" key="5">
    <source>
        <dbReference type="ARBA" id="ARBA00023136"/>
    </source>
</evidence>
<feature type="transmembrane region" description="Helical" evidence="6">
    <location>
        <begin position="422"/>
        <end position="443"/>
    </location>
</feature>